<feature type="transmembrane region" description="Helical" evidence="5">
    <location>
        <begin position="12"/>
        <end position="36"/>
    </location>
</feature>
<name>A0A927PZ24_9ACTN</name>
<dbReference type="AlphaFoldDB" id="A0A927PZ24"/>
<proteinExistence type="predicted"/>
<accession>A0A927PZ24</accession>
<dbReference type="InterPro" id="IPR012340">
    <property type="entry name" value="NA-bd_OB-fold"/>
</dbReference>
<keyword evidence="4 5" id="KW-0472">Membrane</keyword>
<dbReference type="SUPFAM" id="SSF141322">
    <property type="entry name" value="NfeD domain-like"/>
    <property type="match status" value="1"/>
</dbReference>
<evidence type="ECO:0000259" key="6">
    <source>
        <dbReference type="Pfam" id="PF01957"/>
    </source>
</evidence>
<dbReference type="Gene3D" id="2.40.50.140">
    <property type="entry name" value="Nucleic acid-binding proteins"/>
    <property type="match status" value="1"/>
</dbReference>
<evidence type="ECO:0000256" key="1">
    <source>
        <dbReference type="ARBA" id="ARBA00004141"/>
    </source>
</evidence>
<dbReference type="GO" id="GO:0005886">
    <property type="term" value="C:plasma membrane"/>
    <property type="evidence" value="ECO:0007669"/>
    <property type="project" value="TreeGrafter"/>
</dbReference>
<evidence type="ECO:0000256" key="2">
    <source>
        <dbReference type="ARBA" id="ARBA00022692"/>
    </source>
</evidence>
<organism evidence="7 8">
    <name type="scientific">Nocardioides donggukensis</name>
    <dbReference type="NCBI Taxonomy" id="2774019"/>
    <lineage>
        <taxon>Bacteria</taxon>
        <taxon>Bacillati</taxon>
        <taxon>Actinomycetota</taxon>
        <taxon>Actinomycetes</taxon>
        <taxon>Propionibacteriales</taxon>
        <taxon>Nocardioidaceae</taxon>
        <taxon>Nocardioides</taxon>
    </lineage>
</organism>
<dbReference type="Pfam" id="PF01957">
    <property type="entry name" value="NfeD"/>
    <property type="match status" value="1"/>
</dbReference>
<dbReference type="EMBL" id="JACYXZ010000002">
    <property type="protein sequence ID" value="MBD8869428.1"/>
    <property type="molecule type" value="Genomic_DNA"/>
</dbReference>
<protein>
    <submittedName>
        <fullName evidence="7">NfeD family protein</fullName>
    </submittedName>
</protein>
<evidence type="ECO:0000313" key="8">
    <source>
        <dbReference type="Proteomes" id="UP000616839"/>
    </source>
</evidence>
<keyword evidence="3 5" id="KW-1133">Transmembrane helix</keyword>
<gene>
    <name evidence="7" type="ORF">IE331_07315</name>
</gene>
<dbReference type="InterPro" id="IPR052165">
    <property type="entry name" value="Membrane_assoc_protease"/>
</dbReference>
<reference evidence="7" key="1">
    <citation type="submission" date="2020-09" db="EMBL/GenBank/DDBJ databases">
        <title>Nocardioides sp. strain MJB4 16S ribosomal RNA gene Genome sequencing and assembly.</title>
        <authorList>
            <person name="Kim I."/>
        </authorList>
    </citation>
    <scope>NUCLEOTIDE SEQUENCE</scope>
    <source>
        <strain evidence="7">MJB4</strain>
    </source>
</reference>
<comment type="subcellular location">
    <subcellularLocation>
        <location evidence="1">Membrane</location>
        <topology evidence="1">Multi-pass membrane protein</topology>
    </subcellularLocation>
</comment>
<evidence type="ECO:0000256" key="5">
    <source>
        <dbReference type="SAM" id="Phobius"/>
    </source>
</evidence>
<feature type="transmembrane region" description="Helical" evidence="5">
    <location>
        <begin position="42"/>
        <end position="69"/>
    </location>
</feature>
<evidence type="ECO:0000256" key="4">
    <source>
        <dbReference type="ARBA" id="ARBA00023136"/>
    </source>
</evidence>
<dbReference type="PANTHER" id="PTHR33507:SF3">
    <property type="entry name" value="INNER MEMBRANE PROTEIN YBBJ"/>
    <property type="match status" value="1"/>
</dbReference>
<keyword evidence="2 5" id="KW-0812">Transmembrane</keyword>
<feature type="domain" description="NfeD-like C-terminal" evidence="6">
    <location>
        <begin position="88"/>
        <end position="147"/>
    </location>
</feature>
<evidence type="ECO:0000256" key="3">
    <source>
        <dbReference type="ARBA" id="ARBA00022989"/>
    </source>
</evidence>
<dbReference type="InterPro" id="IPR002810">
    <property type="entry name" value="NfeD-like_C"/>
</dbReference>
<keyword evidence="8" id="KW-1185">Reference proteome</keyword>
<comment type="caution">
    <text evidence="7">The sequence shown here is derived from an EMBL/GenBank/DDBJ whole genome shotgun (WGS) entry which is preliminary data.</text>
</comment>
<sequence>MEWLREHAWETWLALSIGLGVAEMFSLDFVLLMLAAGAAVGMVAALLGAPVVLQVILASAAAVGALAVVRPSVVRRMHHGPELQVGHDKLVGKQGLVTERITQQEPGRIKLSGEVWTAQPYDDTVVIEPGETVDVLQIRGATAIVHPVPRLDP</sequence>
<dbReference type="PANTHER" id="PTHR33507">
    <property type="entry name" value="INNER MEMBRANE PROTEIN YBBJ"/>
    <property type="match status" value="1"/>
</dbReference>
<evidence type="ECO:0000313" key="7">
    <source>
        <dbReference type="EMBL" id="MBD8869428.1"/>
    </source>
</evidence>
<dbReference type="Proteomes" id="UP000616839">
    <property type="component" value="Unassembled WGS sequence"/>
</dbReference>